<dbReference type="Proteomes" id="UP000308230">
    <property type="component" value="Unassembled WGS sequence"/>
</dbReference>
<dbReference type="CDD" id="cd04301">
    <property type="entry name" value="NAT_SF"/>
    <property type="match status" value="1"/>
</dbReference>
<protein>
    <submittedName>
        <fullName evidence="3">GNAT family N-acetyltransferase</fullName>
    </submittedName>
</protein>
<dbReference type="RefSeq" id="WP_138124605.1">
    <property type="nucleotide sequence ID" value="NZ_SWLG01000004.1"/>
</dbReference>
<comment type="caution">
    <text evidence="3">The sequence shown here is derived from an EMBL/GenBank/DDBJ whole genome shotgun (WGS) entry which is preliminary data.</text>
</comment>
<evidence type="ECO:0000256" key="1">
    <source>
        <dbReference type="ARBA" id="ARBA00022679"/>
    </source>
</evidence>
<evidence type="ECO:0000259" key="2">
    <source>
        <dbReference type="PROSITE" id="PS51186"/>
    </source>
</evidence>
<dbReference type="OrthoDB" id="162775at2"/>
<proteinExistence type="predicted"/>
<dbReference type="Gene3D" id="3.40.630.30">
    <property type="match status" value="1"/>
</dbReference>
<accession>A0A5R9FCF4</accession>
<dbReference type="PANTHER" id="PTHR13947:SF37">
    <property type="entry name" value="LD18367P"/>
    <property type="match status" value="1"/>
</dbReference>
<dbReference type="PANTHER" id="PTHR13947">
    <property type="entry name" value="GNAT FAMILY N-ACETYLTRANSFERASE"/>
    <property type="match status" value="1"/>
</dbReference>
<reference evidence="3 4" key="1">
    <citation type="submission" date="2019-04" db="EMBL/GenBank/DDBJ databases">
        <title>Bacillus caeni sp. nov., a bacterium isolated from mangrove sediment.</title>
        <authorList>
            <person name="Huang H."/>
            <person name="Mo K."/>
            <person name="Hu Y."/>
        </authorList>
    </citation>
    <scope>NUCLEOTIDE SEQUENCE [LARGE SCALE GENOMIC DNA]</scope>
    <source>
        <strain evidence="3 4">HB172195</strain>
    </source>
</reference>
<keyword evidence="1 3" id="KW-0808">Transferase</keyword>
<evidence type="ECO:0000313" key="3">
    <source>
        <dbReference type="EMBL" id="TLS38234.1"/>
    </source>
</evidence>
<feature type="domain" description="N-acetyltransferase" evidence="2">
    <location>
        <begin position="1"/>
        <end position="152"/>
    </location>
</feature>
<name>A0A5R9FCF4_9BACL</name>
<dbReference type="InterPro" id="IPR050769">
    <property type="entry name" value="NAT_camello-type"/>
</dbReference>
<gene>
    <name evidence="3" type="ORF">FCL54_06780</name>
</gene>
<dbReference type="AlphaFoldDB" id="A0A5R9FCF4"/>
<dbReference type="InterPro" id="IPR000182">
    <property type="entry name" value="GNAT_dom"/>
</dbReference>
<sequence length="152" mass="17294">MEHSIRRLKKNEKIPYELLLLADPSKEIVDSYIHRGECYVAESGEKMIGVFVLLPTRPKTVELVNIAVDEAHQRKGVGKKLVEFAVRTARKENAETIEIGTGNSSLSQLGIYQKCGFRITGIDRDFFIRHYDEPIVENGIECIDMVRLSMDL</sequence>
<keyword evidence="4" id="KW-1185">Reference proteome</keyword>
<dbReference type="InterPro" id="IPR016181">
    <property type="entry name" value="Acyl_CoA_acyltransferase"/>
</dbReference>
<dbReference type="GO" id="GO:0008080">
    <property type="term" value="F:N-acetyltransferase activity"/>
    <property type="evidence" value="ECO:0007669"/>
    <property type="project" value="InterPro"/>
</dbReference>
<dbReference type="SUPFAM" id="SSF55729">
    <property type="entry name" value="Acyl-CoA N-acyltransferases (Nat)"/>
    <property type="match status" value="1"/>
</dbReference>
<dbReference type="PROSITE" id="PS51186">
    <property type="entry name" value="GNAT"/>
    <property type="match status" value="1"/>
</dbReference>
<evidence type="ECO:0000313" key="4">
    <source>
        <dbReference type="Proteomes" id="UP000308230"/>
    </source>
</evidence>
<dbReference type="EMBL" id="SWLG01000004">
    <property type="protein sequence ID" value="TLS38234.1"/>
    <property type="molecule type" value="Genomic_DNA"/>
</dbReference>
<dbReference type="Pfam" id="PF00583">
    <property type="entry name" value="Acetyltransf_1"/>
    <property type="match status" value="1"/>
</dbReference>
<organism evidence="3 4">
    <name type="scientific">Exobacillus caeni</name>
    <dbReference type="NCBI Taxonomy" id="2574798"/>
    <lineage>
        <taxon>Bacteria</taxon>
        <taxon>Bacillati</taxon>
        <taxon>Bacillota</taxon>
        <taxon>Bacilli</taxon>
        <taxon>Bacillales</taxon>
        <taxon>Guptibacillaceae</taxon>
        <taxon>Exobacillus</taxon>
    </lineage>
</organism>